<dbReference type="InterPro" id="IPR010349">
    <property type="entry name" value="Asparaginase_II"/>
</dbReference>
<dbReference type="PATRIC" id="fig|429727.3.peg.605"/>
<reference evidence="1 2" key="1">
    <citation type="submission" date="2015-03" db="EMBL/GenBank/DDBJ databases">
        <authorList>
            <person name="Hassan Y."/>
            <person name="Lepp D."/>
            <person name="Li X.-Z."/>
            <person name="Zhou T."/>
        </authorList>
    </citation>
    <scope>NUCLEOTIDE SEQUENCE [LARGE SCALE GENOMIC DNA]</scope>
    <source>
        <strain evidence="1 2">IPL18</strain>
    </source>
</reference>
<keyword evidence="2" id="KW-1185">Reference proteome</keyword>
<name>A0A0F5FLA1_9HYPH</name>
<protein>
    <recommendedName>
        <fullName evidence="3">Asparaginase</fullName>
    </recommendedName>
</protein>
<proteinExistence type="predicted"/>
<dbReference type="OrthoDB" id="9780674at2"/>
<accession>A0A0F5FLA1</accession>
<dbReference type="PANTHER" id="PTHR42110:SF1">
    <property type="entry name" value="L-ASPARAGINASE, PUTATIVE (AFU_ORTHOLOGUE AFUA_3G11890)-RELATED"/>
    <property type="match status" value="1"/>
</dbReference>
<dbReference type="RefSeq" id="WP_046103696.1">
    <property type="nucleotide sequence ID" value="NZ_JZEY01000054.1"/>
</dbReference>
<evidence type="ECO:0000313" key="1">
    <source>
        <dbReference type="EMBL" id="KKB09007.1"/>
    </source>
</evidence>
<dbReference type="Proteomes" id="UP000033649">
    <property type="component" value="Unassembled WGS sequence"/>
</dbReference>
<dbReference type="Pfam" id="PF06089">
    <property type="entry name" value="Asparaginase_II"/>
    <property type="match status" value="1"/>
</dbReference>
<evidence type="ECO:0008006" key="3">
    <source>
        <dbReference type="Google" id="ProtNLM"/>
    </source>
</evidence>
<comment type="caution">
    <text evidence="1">The sequence shown here is derived from an EMBL/GenBank/DDBJ whole genome shotgun (WGS) entry which is preliminary data.</text>
</comment>
<sequence>MDANPILAEAVRGNWVENRHRGAFVIVDADGNLIASGGDVSRPVFPRSAIKSMQALAIFDHHAAEKFHHRSEELALACASHHGEEEHLNNVSHFLERMGLSASDLECGAHMPTNGKARAALRAAGQEPSALHNNCSGKHSGMLSVALAMGIDPKGYVDREHDVQKAVRAAVEGVIGEGLTEDRCGTDGCSIPTWAAPLSAWALGFARMATGKGLSEAHGHGARALFDAATTHPHLVAGTGHLDTLVMEAFEGRLMQKGGAEGVQCGAIRDKGWGYALKCDDGNMAASHAMVAALLLKYAQPDAAQRSVLEQFVRQPTKNVRGMRVGELRAVGF</sequence>
<dbReference type="AlphaFoldDB" id="A0A0F5FLA1"/>
<gene>
    <name evidence="1" type="ORF">VE26_02905</name>
</gene>
<dbReference type="EMBL" id="JZEY01000054">
    <property type="protein sequence ID" value="KKB09007.1"/>
    <property type="molecule type" value="Genomic_DNA"/>
</dbReference>
<evidence type="ECO:0000313" key="2">
    <source>
        <dbReference type="Proteomes" id="UP000033649"/>
    </source>
</evidence>
<organism evidence="1 2">
    <name type="scientific">Devosia chinhatensis</name>
    <dbReference type="NCBI Taxonomy" id="429727"/>
    <lineage>
        <taxon>Bacteria</taxon>
        <taxon>Pseudomonadati</taxon>
        <taxon>Pseudomonadota</taxon>
        <taxon>Alphaproteobacteria</taxon>
        <taxon>Hyphomicrobiales</taxon>
        <taxon>Devosiaceae</taxon>
        <taxon>Devosia</taxon>
    </lineage>
</organism>
<dbReference type="PANTHER" id="PTHR42110">
    <property type="entry name" value="L-ASPARAGINASE, PUTATIVE (AFU_ORTHOLOGUE AFUA_3G11890)-RELATED"/>
    <property type="match status" value="1"/>
</dbReference>